<evidence type="ECO:0000313" key="2">
    <source>
        <dbReference type="Proteomes" id="UP000625711"/>
    </source>
</evidence>
<dbReference type="OrthoDB" id="6118231at2759"/>
<dbReference type="PANTHER" id="PTHR46060:SF1">
    <property type="entry name" value="MARINER MOS1 TRANSPOSASE-LIKE PROTEIN"/>
    <property type="match status" value="1"/>
</dbReference>
<dbReference type="AlphaFoldDB" id="A0A834J3G0"/>
<dbReference type="Proteomes" id="UP000625711">
    <property type="component" value="Unassembled WGS sequence"/>
</dbReference>
<keyword evidence="2" id="KW-1185">Reference proteome</keyword>
<accession>A0A834J3G0</accession>
<name>A0A834J3G0_RHYFE</name>
<reference evidence="1" key="1">
    <citation type="submission" date="2020-08" db="EMBL/GenBank/DDBJ databases">
        <title>Genome sequencing and assembly of the red palm weevil Rhynchophorus ferrugineus.</title>
        <authorList>
            <person name="Dias G.B."/>
            <person name="Bergman C.M."/>
            <person name="Manee M."/>
        </authorList>
    </citation>
    <scope>NUCLEOTIDE SEQUENCE</scope>
    <source>
        <strain evidence="1">AA-2017</strain>
        <tissue evidence="1">Whole larva</tissue>
    </source>
</reference>
<evidence type="ECO:0000313" key="1">
    <source>
        <dbReference type="EMBL" id="KAF7287562.1"/>
    </source>
</evidence>
<protein>
    <submittedName>
        <fullName evidence="1">Uncharacterized protein</fullName>
    </submittedName>
</protein>
<dbReference type="EMBL" id="JAACXV010000004">
    <property type="protein sequence ID" value="KAF7287562.1"/>
    <property type="molecule type" value="Genomic_DNA"/>
</dbReference>
<sequence>MDQEQFPKQWLENCSKDYAPSETIIKRYFADFKRDRRDTDDAERSGRPSEVVTQENIKKIHKIVLNRKDIERTYWLYIV</sequence>
<dbReference type="PANTHER" id="PTHR46060">
    <property type="entry name" value="MARINER MOS1 TRANSPOSASE-LIKE PROTEIN"/>
    <property type="match status" value="1"/>
</dbReference>
<comment type="caution">
    <text evidence="1">The sequence shown here is derived from an EMBL/GenBank/DDBJ whole genome shotgun (WGS) entry which is preliminary data.</text>
</comment>
<gene>
    <name evidence="1" type="ORF">GWI33_005926</name>
</gene>
<dbReference type="InterPro" id="IPR052709">
    <property type="entry name" value="Transposase-MT_Hybrid"/>
</dbReference>
<organism evidence="1 2">
    <name type="scientific">Rhynchophorus ferrugineus</name>
    <name type="common">Red palm weevil</name>
    <name type="synonym">Curculio ferrugineus</name>
    <dbReference type="NCBI Taxonomy" id="354439"/>
    <lineage>
        <taxon>Eukaryota</taxon>
        <taxon>Metazoa</taxon>
        <taxon>Ecdysozoa</taxon>
        <taxon>Arthropoda</taxon>
        <taxon>Hexapoda</taxon>
        <taxon>Insecta</taxon>
        <taxon>Pterygota</taxon>
        <taxon>Neoptera</taxon>
        <taxon>Endopterygota</taxon>
        <taxon>Coleoptera</taxon>
        <taxon>Polyphaga</taxon>
        <taxon>Cucujiformia</taxon>
        <taxon>Curculionidae</taxon>
        <taxon>Dryophthorinae</taxon>
        <taxon>Rhynchophorus</taxon>
    </lineage>
</organism>
<proteinExistence type="predicted"/>